<comment type="caution">
    <text evidence="4">The sequence shown here is derived from an EMBL/GenBank/DDBJ whole genome shotgun (WGS) entry which is preliminary data.</text>
</comment>
<feature type="transmembrane region" description="Helical" evidence="3">
    <location>
        <begin position="202"/>
        <end position="223"/>
    </location>
</feature>
<evidence type="ECO:0000313" key="4">
    <source>
        <dbReference type="EMBL" id="GLC53652.1"/>
    </source>
</evidence>
<sequence>MVTMLKHGLWRAPRGSSPCKLKSRQGWTALLVQSVTLCLLYHADTFTHLARVLNHSSCAPEPDAFHAHLAAGLRAQFPDFPCADRPTDSPTPKQLLYLLARSYATHAAYFKPPVLSLPESWCSINVVLTWLYTAALVVPPLRRRLSPSLQAAWLNACLLNDLFVPSICWGLLGSAPPSCVPHYTPSTCEALGYTALVGLPAWMVYLIAVYVTGSLSVVSLLLAKHGLVDQVPYSLPSLWVRQVITVVAVVAFTSLRGRIWSALLRMMTPPATQMGVARPPALLAAPEAPRGPAPKAVTAPPAPAQPSKPGAWAATAPVGYSAATSVRNRRRDVATQLSEAEADGSGVVEPPPPQRLQQQRFLAAATRDGGAAAENATTSTSTEGTATVAAWPPAFVGGGAVADGSSCGPRVGRSDPGVGQWDPRVDVAVTPGSVWLRADPWVGVTHPPSPQQPSRTADAAGGDDDAGPLAFDAGGSGAAAPKPPQPQPQHQQQQQEAGPGANCDGAAPFMTGPGGEMTEGRTGPEQAAALQAGSGAGLPTSGDWSRGPSAGGTGGGQLPRPPPPQRLSQPLYHEGSTSLLSPLQALPSPPQAATGTTEPPQRHCTNPQPHPHPRPRRRPWQLLPWPAWLRWTHAAAAAPAAAAVADGGPAAAEETPPGAAKEAAAPPLTIEELHSMVAAARAAPYRSDPTVQLTRVHLRLSGVTAAELPPDWQQTTVAWMNRRLPLGYAVLGLTAMDTNPAPIDGATAAASNDGGDGGGGGSHSG</sequence>
<name>A0A9W6F277_9CHLO</name>
<protein>
    <submittedName>
        <fullName evidence="4">Uncharacterized protein</fullName>
    </submittedName>
</protein>
<feature type="region of interest" description="Disordered" evidence="2">
    <location>
        <begin position="744"/>
        <end position="765"/>
    </location>
</feature>
<feature type="compositionally biased region" description="Low complexity" evidence="2">
    <location>
        <begin position="744"/>
        <end position="753"/>
    </location>
</feature>
<feature type="compositionally biased region" description="Low complexity" evidence="2">
    <location>
        <begin position="566"/>
        <end position="594"/>
    </location>
</feature>
<dbReference type="PANTHER" id="PTHR13037:SF24">
    <property type="entry name" value="POLYCOMB PROTEIN PCL-RELATED"/>
    <property type="match status" value="1"/>
</dbReference>
<feature type="transmembrane region" description="Helical" evidence="3">
    <location>
        <begin position="235"/>
        <end position="255"/>
    </location>
</feature>
<feature type="transmembrane region" description="Helical" evidence="3">
    <location>
        <begin position="153"/>
        <end position="172"/>
    </location>
</feature>
<dbReference type="OrthoDB" id="550136at2759"/>
<proteinExistence type="predicted"/>
<organism evidence="4 5">
    <name type="scientific">Pleodorina starrii</name>
    <dbReference type="NCBI Taxonomy" id="330485"/>
    <lineage>
        <taxon>Eukaryota</taxon>
        <taxon>Viridiplantae</taxon>
        <taxon>Chlorophyta</taxon>
        <taxon>core chlorophytes</taxon>
        <taxon>Chlorophyceae</taxon>
        <taxon>CS clade</taxon>
        <taxon>Chlamydomonadales</taxon>
        <taxon>Volvocaceae</taxon>
        <taxon>Pleodorina</taxon>
    </lineage>
</organism>
<gene>
    <name evidence="4" type="primary">PLEST005571</name>
    <name evidence="4" type="ORF">PLESTB_000772800</name>
</gene>
<feature type="region of interest" description="Disordered" evidence="2">
    <location>
        <begin position="439"/>
        <end position="618"/>
    </location>
</feature>
<feature type="region of interest" description="Disordered" evidence="2">
    <location>
        <begin position="645"/>
        <end position="664"/>
    </location>
</feature>
<keyword evidence="3" id="KW-0812">Transmembrane</keyword>
<feature type="region of interest" description="Disordered" evidence="2">
    <location>
        <begin position="284"/>
        <end position="353"/>
    </location>
</feature>
<feature type="compositionally biased region" description="Low complexity" evidence="2">
    <location>
        <begin position="284"/>
        <end position="299"/>
    </location>
</feature>
<evidence type="ECO:0000313" key="5">
    <source>
        <dbReference type="Proteomes" id="UP001165080"/>
    </source>
</evidence>
<dbReference type="EMBL" id="BRXU01000008">
    <property type="protein sequence ID" value="GLC53652.1"/>
    <property type="molecule type" value="Genomic_DNA"/>
</dbReference>
<keyword evidence="5" id="KW-1185">Reference proteome</keyword>
<feature type="compositionally biased region" description="Gly residues" evidence="2">
    <location>
        <begin position="754"/>
        <end position="765"/>
    </location>
</feature>
<feature type="compositionally biased region" description="Polar residues" evidence="2">
    <location>
        <begin position="595"/>
        <end position="606"/>
    </location>
</feature>
<feature type="region of interest" description="Disordered" evidence="2">
    <location>
        <begin position="366"/>
        <end position="385"/>
    </location>
</feature>
<evidence type="ECO:0000256" key="3">
    <source>
        <dbReference type="SAM" id="Phobius"/>
    </source>
</evidence>
<keyword evidence="3" id="KW-1133">Transmembrane helix</keyword>
<dbReference type="PANTHER" id="PTHR13037">
    <property type="entry name" value="FORMIN"/>
    <property type="match status" value="1"/>
</dbReference>
<dbReference type="AlphaFoldDB" id="A0A9W6F277"/>
<evidence type="ECO:0000256" key="1">
    <source>
        <dbReference type="ARBA" id="ARBA00022581"/>
    </source>
</evidence>
<evidence type="ECO:0000256" key="2">
    <source>
        <dbReference type="SAM" id="MobiDB-lite"/>
    </source>
</evidence>
<accession>A0A9W6F277</accession>
<keyword evidence="1" id="KW-0945">Host-virus interaction</keyword>
<keyword evidence="3" id="KW-0472">Membrane</keyword>
<reference evidence="4 5" key="1">
    <citation type="journal article" date="2023" name="Commun. Biol.">
        <title>Reorganization of the ancestral sex-determining regions during the evolution of trioecy in Pleodorina starrii.</title>
        <authorList>
            <person name="Takahashi K."/>
            <person name="Suzuki S."/>
            <person name="Kawai-Toyooka H."/>
            <person name="Yamamoto K."/>
            <person name="Hamaji T."/>
            <person name="Ootsuki R."/>
            <person name="Yamaguchi H."/>
            <person name="Kawachi M."/>
            <person name="Higashiyama T."/>
            <person name="Nozaki H."/>
        </authorList>
    </citation>
    <scope>NUCLEOTIDE SEQUENCE [LARGE SCALE GENOMIC DNA]</scope>
    <source>
        <strain evidence="4 5">NIES-4479</strain>
    </source>
</reference>
<dbReference type="Proteomes" id="UP001165080">
    <property type="component" value="Unassembled WGS sequence"/>
</dbReference>
<feature type="compositionally biased region" description="Low complexity" evidence="2">
    <location>
        <begin position="488"/>
        <end position="501"/>
    </location>
</feature>